<evidence type="ECO:0000313" key="2">
    <source>
        <dbReference type="Proteomes" id="UP000255024"/>
    </source>
</evidence>
<dbReference type="Gene3D" id="1.10.260.40">
    <property type="entry name" value="lambda repressor-like DNA-binding domains"/>
    <property type="match status" value="1"/>
</dbReference>
<dbReference type="CDD" id="cd00093">
    <property type="entry name" value="HTH_XRE"/>
    <property type="match status" value="1"/>
</dbReference>
<reference evidence="1 2" key="1">
    <citation type="submission" date="2018-06" db="EMBL/GenBank/DDBJ databases">
        <authorList>
            <consortium name="Pathogen Informatics"/>
            <person name="Doyle S."/>
        </authorList>
    </citation>
    <scope>NUCLEOTIDE SEQUENCE [LARGE SCALE GENOMIC DNA]</scope>
    <source>
        <strain evidence="1 2">NCTC11179</strain>
    </source>
</reference>
<dbReference type="SUPFAM" id="SSF47413">
    <property type="entry name" value="lambda repressor-like DNA-binding domains"/>
    <property type="match status" value="1"/>
</dbReference>
<dbReference type="AlphaFoldDB" id="A0A378RKM5"/>
<name>A0A378RKM5_MYROD</name>
<dbReference type="InterPro" id="IPR010982">
    <property type="entry name" value="Lambda_DNA-bd_dom_sf"/>
</dbReference>
<dbReference type="InterPro" id="IPR001387">
    <property type="entry name" value="Cro/C1-type_HTH"/>
</dbReference>
<gene>
    <name evidence="1" type="ORF">NCTC11179_01149</name>
</gene>
<dbReference type="Proteomes" id="UP000255024">
    <property type="component" value="Unassembled WGS sequence"/>
</dbReference>
<organism evidence="1 2">
    <name type="scientific">Myroides odoratus</name>
    <name type="common">Flavobacterium odoratum</name>
    <dbReference type="NCBI Taxonomy" id="256"/>
    <lineage>
        <taxon>Bacteria</taxon>
        <taxon>Pseudomonadati</taxon>
        <taxon>Bacteroidota</taxon>
        <taxon>Flavobacteriia</taxon>
        <taxon>Flavobacteriales</taxon>
        <taxon>Flavobacteriaceae</taxon>
        <taxon>Myroides</taxon>
    </lineage>
</organism>
<proteinExistence type="predicted"/>
<protein>
    <submittedName>
        <fullName evidence="1">Uncharacterized protein</fullName>
    </submittedName>
</protein>
<dbReference type="RefSeq" id="WP_236594140.1">
    <property type="nucleotide sequence ID" value="NZ_CP068107.1"/>
</dbReference>
<accession>A0A378RKM5</accession>
<dbReference type="EMBL" id="UGQL01000001">
    <property type="protein sequence ID" value="STZ27613.1"/>
    <property type="molecule type" value="Genomic_DNA"/>
</dbReference>
<keyword evidence="2" id="KW-1185">Reference proteome</keyword>
<dbReference type="GO" id="GO:0003677">
    <property type="term" value="F:DNA binding"/>
    <property type="evidence" value="ECO:0007669"/>
    <property type="project" value="InterPro"/>
</dbReference>
<sequence>MDKIERLNEAVKWIIFEGLAKNHTDLAQKLGYKKSSFSQIVNGKVNISTSFINRLVTFAPILNRKWLANGEGSLFISQPKTMHDEALKGQKRGIHVLFESEATYLTKSQVPEIFYNKRGNIFTFYSGRKIDMEVLKIPFTAHTAYIEKYQDVHLLQDHFVRAEFSVDYFELGYYQAFEVVGDTMNGGNIEDTPNGAEILAKEIPKNLWEGGFKATKYGFVLVTKDHILHKDITDYNPQSRKLILSSRNTSYAIMECAMDDVVQIFHVIKRFF</sequence>
<evidence type="ECO:0000313" key="1">
    <source>
        <dbReference type="EMBL" id="STZ27613.1"/>
    </source>
</evidence>